<dbReference type="AlphaFoldDB" id="A0AAD7I1H4"/>
<dbReference type="GO" id="GO:0004497">
    <property type="term" value="F:monooxygenase activity"/>
    <property type="evidence" value="ECO:0007669"/>
    <property type="project" value="UniProtKB-KW"/>
</dbReference>
<feature type="domain" description="FAD-binding" evidence="7">
    <location>
        <begin position="10"/>
        <end position="369"/>
    </location>
</feature>
<evidence type="ECO:0000313" key="8">
    <source>
        <dbReference type="EMBL" id="KAJ7732951.1"/>
    </source>
</evidence>
<evidence type="ECO:0000259" key="7">
    <source>
        <dbReference type="Pfam" id="PF01494"/>
    </source>
</evidence>
<dbReference type="Proteomes" id="UP001215280">
    <property type="component" value="Unassembled WGS sequence"/>
</dbReference>
<dbReference type="PRINTS" id="PR00420">
    <property type="entry name" value="RNGMNOXGNASE"/>
</dbReference>
<dbReference type="GO" id="GO:0071949">
    <property type="term" value="F:FAD binding"/>
    <property type="evidence" value="ECO:0007669"/>
    <property type="project" value="InterPro"/>
</dbReference>
<evidence type="ECO:0000256" key="5">
    <source>
        <dbReference type="ARBA" id="ARBA00023033"/>
    </source>
</evidence>
<dbReference type="EMBL" id="JARJLG010000171">
    <property type="protein sequence ID" value="KAJ7732951.1"/>
    <property type="molecule type" value="Genomic_DNA"/>
</dbReference>
<dbReference type="InterPro" id="IPR036188">
    <property type="entry name" value="FAD/NAD-bd_sf"/>
</dbReference>
<dbReference type="Gene3D" id="3.50.50.60">
    <property type="entry name" value="FAD/NAD(P)-binding domain"/>
    <property type="match status" value="1"/>
</dbReference>
<dbReference type="PANTHER" id="PTHR13789:SF314">
    <property type="entry name" value="FAD-BINDING DOMAIN-CONTAINING PROTEIN"/>
    <property type="match status" value="1"/>
</dbReference>
<name>A0AAD7I1H4_9AGAR</name>
<reference evidence="8" key="1">
    <citation type="submission" date="2023-03" db="EMBL/GenBank/DDBJ databases">
        <title>Massive genome expansion in bonnet fungi (Mycena s.s.) driven by repeated elements and novel gene families across ecological guilds.</title>
        <authorList>
            <consortium name="Lawrence Berkeley National Laboratory"/>
            <person name="Harder C.B."/>
            <person name="Miyauchi S."/>
            <person name="Viragh M."/>
            <person name="Kuo A."/>
            <person name="Thoen E."/>
            <person name="Andreopoulos B."/>
            <person name="Lu D."/>
            <person name="Skrede I."/>
            <person name="Drula E."/>
            <person name="Henrissat B."/>
            <person name="Morin E."/>
            <person name="Kohler A."/>
            <person name="Barry K."/>
            <person name="LaButti K."/>
            <person name="Morin E."/>
            <person name="Salamov A."/>
            <person name="Lipzen A."/>
            <person name="Mereny Z."/>
            <person name="Hegedus B."/>
            <person name="Baldrian P."/>
            <person name="Stursova M."/>
            <person name="Weitz H."/>
            <person name="Taylor A."/>
            <person name="Grigoriev I.V."/>
            <person name="Nagy L.G."/>
            <person name="Martin F."/>
            <person name="Kauserud H."/>
        </authorList>
    </citation>
    <scope>NUCLEOTIDE SEQUENCE</scope>
    <source>
        <strain evidence="8">CBHHK188m</strain>
    </source>
</reference>
<dbReference type="SUPFAM" id="SSF51905">
    <property type="entry name" value="FAD/NAD(P)-binding domain"/>
    <property type="match status" value="1"/>
</dbReference>
<accession>A0AAD7I1H4</accession>
<gene>
    <name evidence="8" type="ORF">DFH07DRAFT_928973</name>
</gene>
<sequence length="419" mass="45228">MSTQQQPLNIAIVGAGIAGLAAAIALRRNGHIVQIYESDKYKTEIGAGLGVTVNAQRVLEELGYTRENLKGVVNEGALQFDGGNDGEGELTPWLLESLKNTAKPQNILCARTDLHAELERLALGDGAGPPAVLHLSSTVLKCDPEAGSLTLSDGTVVQSDLILGADGIASSVRTDIVGHHVRPMASGLTCYRAVIEAAQLEGSEGLEWLNEGTSGPRSVRMKVGGLLRGLIIYPCRNGTLFNVVGVFMDLHQDDPDWKASGTRAEVQQFFADFHGRYQPVFAAFPEQVPKWRMLTLPHLPTWVRARAALVGDAAHGTLPMFGQGAALAIEDAAALRALLPPGTAPADVPARLAAYEALRKPRCDYVVRESVMGPNKAKWYPSRDGDIVFASPEEQQAYLMEYDATKVAEEYYRENFGQK</sequence>
<feature type="transmembrane region" description="Helical" evidence="6">
    <location>
        <begin position="6"/>
        <end position="26"/>
    </location>
</feature>
<evidence type="ECO:0000313" key="9">
    <source>
        <dbReference type="Proteomes" id="UP001215280"/>
    </source>
</evidence>
<keyword evidence="2" id="KW-0285">Flavoprotein</keyword>
<keyword evidence="9" id="KW-1185">Reference proteome</keyword>
<organism evidence="8 9">
    <name type="scientific">Mycena maculata</name>
    <dbReference type="NCBI Taxonomy" id="230809"/>
    <lineage>
        <taxon>Eukaryota</taxon>
        <taxon>Fungi</taxon>
        <taxon>Dikarya</taxon>
        <taxon>Basidiomycota</taxon>
        <taxon>Agaricomycotina</taxon>
        <taxon>Agaricomycetes</taxon>
        <taxon>Agaricomycetidae</taxon>
        <taxon>Agaricales</taxon>
        <taxon>Marasmiineae</taxon>
        <taxon>Mycenaceae</taxon>
        <taxon>Mycena</taxon>
    </lineage>
</organism>
<keyword evidence="6" id="KW-0472">Membrane</keyword>
<comment type="similarity">
    <text evidence="1">Belongs to the paxM FAD-dependent monooxygenase family.</text>
</comment>
<keyword evidence="6" id="KW-0812">Transmembrane</keyword>
<keyword evidence="3" id="KW-0274">FAD</keyword>
<comment type="caution">
    <text evidence="8">The sequence shown here is derived from an EMBL/GenBank/DDBJ whole genome shotgun (WGS) entry which is preliminary data.</text>
</comment>
<dbReference type="SUPFAM" id="SSF54373">
    <property type="entry name" value="FAD-linked reductases, C-terminal domain"/>
    <property type="match status" value="1"/>
</dbReference>
<evidence type="ECO:0000256" key="3">
    <source>
        <dbReference type="ARBA" id="ARBA00022827"/>
    </source>
</evidence>
<dbReference type="InterPro" id="IPR002938">
    <property type="entry name" value="FAD-bd"/>
</dbReference>
<dbReference type="Pfam" id="PF01494">
    <property type="entry name" value="FAD_binding_3"/>
    <property type="match status" value="1"/>
</dbReference>
<evidence type="ECO:0000256" key="4">
    <source>
        <dbReference type="ARBA" id="ARBA00023002"/>
    </source>
</evidence>
<keyword evidence="6" id="KW-1133">Transmembrane helix</keyword>
<keyword evidence="5" id="KW-0503">Monooxygenase</keyword>
<dbReference type="InterPro" id="IPR050493">
    <property type="entry name" value="FAD-dep_Monooxygenase_BioMet"/>
</dbReference>
<protein>
    <submittedName>
        <fullName evidence="8">FAD/NAD(P)-binding domain-containing protein</fullName>
    </submittedName>
</protein>
<proteinExistence type="inferred from homology"/>
<keyword evidence="4" id="KW-0560">Oxidoreductase</keyword>
<evidence type="ECO:0000256" key="1">
    <source>
        <dbReference type="ARBA" id="ARBA00007992"/>
    </source>
</evidence>
<evidence type="ECO:0000256" key="2">
    <source>
        <dbReference type="ARBA" id="ARBA00022630"/>
    </source>
</evidence>
<dbReference type="PANTHER" id="PTHR13789">
    <property type="entry name" value="MONOOXYGENASE"/>
    <property type="match status" value="1"/>
</dbReference>
<evidence type="ECO:0000256" key="6">
    <source>
        <dbReference type="SAM" id="Phobius"/>
    </source>
</evidence>